<dbReference type="Proteomes" id="UP000700732">
    <property type="component" value="Unassembled WGS sequence"/>
</dbReference>
<proteinExistence type="predicted"/>
<organism evidence="1 2">
    <name type="scientific">Spirosoma utsteinense</name>
    <dbReference type="NCBI Taxonomy" id="2585773"/>
    <lineage>
        <taxon>Bacteria</taxon>
        <taxon>Pseudomonadati</taxon>
        <taxon>Bacteroidota</taxon>
        <taxon>Cytophagia</taxon>
        <taxon>Cytophagales</taxon>
        <taxon>Cytophagaceae</taxon>
        <taxon>Spirosoma</taxon>
    </lineage>
</organism>
<accession>A0ABR6W7C8</accession>
<dbReference type="EMBL" id="VFIA01000016">
    <property type="protein sequence ID" value="MBC3792487.1"/>
    <property type="molecule type" value="Genomic_DNA"/>
</dbReference>
<name>A0ABR6W7C8_9BACT</name>
<evidence type="ECO:0000313" key="2">
    <source>
        <dbReference type="Proteomes" id="UP000700732"/>
    </source>
</evidence>
<gene>
    <name evidence="1" type="ORF">FH603_3001</name>
</gene>
<dbReference type="RefSeq" id="WP_186738258.1">
    <property type="nucleotide sequence ID" value="NZ_VFIA01000016.1"/>
</dbReference>
<evidence type="ECO:0000313" key="1">
    <source>
        <dbReference type="EMBL" id="MBC3792487.1"/>
    </source>
</evidence>
<reference evidence="1 2" key="1">
    <citation type="submission" date="2019-06" db="EMBL/GenBank/DDBJ databases">
        <title>Spirosoma utsteinense sp. nov. isolated from Antarctic ice-free soils.</title>
        <authorList>
            <person name="Tahon G."/>
        </authorList>
    </citation>
    <scope>NUCLEOTIDE SEQUENCE [LARGE SCALE GENOMIC DNA]</scope>
    <source>
        <strain evidence="1 2">LMG 31447</strain>
    </source>
</reference>
<protein>
    <submittedName>
        <fullName evidence="1">Uncharacterized protein</fullName>
    </submittedName>
</protein>
<sequence>MWGSRRFVDKPVEDKAVSRTEQLTLYDRYGAMAYGVIMQIIPQPDLAQNVLIDLFASPEIASLPGSPSQAACAIVRMARTKALSAKPVEQPALAEFEANPNVAANLPELVFDLSFNKGFKLDVIAERLELTYFDVLKAIREHVKSIRTC</sequence>
<comment type="caution">
    <text evidence="1">The sequence shown here is derived from an EMBL/GenBank/DDBJ whole genome shotgun (WGS) entry which is preliminary data.</text>
</comment>
<keyword evidence="2" id="KW-1185">Reference proteome</keyword>